<evidence type="ECO:0000313" key="2">
    <source>
        <dbReference type="EMBL" id="TCO49695.1"/>
    </source>
</evidence>
<feature type="transmembrane region" description="Helical" evidence="1">
    <location>
        <begin position="23"/>
        <end position="45"/>
    </location>
</feature>
<keyword evidence="1" id="KW-0812">Transmembrane</keyword>
<gene>
    <name evidence="2" type="ORF">EV192_11461</name>
</gene>
<dbReference type="InterPro" id="IPR003744">
    <property type="entry name" value="YhhQ"/>
</dbReference>
<evidence type="ECO:0000256" key="1">
    <source>
        <dbReference type="SAM" id="Phobius"/>
    </source>
</evidence>
<feature type="transmembrane region" description="Helical" evidence="1">
    <location>
        <begin position="104"/>
        <end position="123"/>
    </location>
</feature>
<keyword evidence="1" id="KW-0472">Membrane</keyword>
<feature type="transmembrane region" description="Helical" evidence="1">
    <location>
        <begin position="80"/>
        <end position="98"/>
    </location>
</feature>
<evidence type="ECO:0000313" key="3">
    <source>
        <dbReference type="Proteomes" id="UP000295680"/>
    </source>
</evidence>
<comment type="caution">
    <text evidence="2">The sequence shown here is derived from an EMBL/GenBank/DDBJ whole genome shotgun (WGS) entry which is preliminary data.</text>
</comment>
<sequence>MQTCTRDCASGAGRRRVNPAAPYGLAVTVAVLAAYVGTLVAANWASTHCDPLQVGAIAVPAGTLWAGMTFTLRDGLHEAVGGRGVLGAIAAGAALSWLLASPQIALASVLAFTTSELAGTIVYRRLRNWSVLGAVTGSNTVGFGIDSVLFVPLAFGSFTLLPGQILGKALATGLTVAVLIVVRASQRREVRR</sequence>
<dbReference type="Proteomes" id="UP000295680">
    <property type="component" value="Unassembled WGS sequence"/>
</dbReference>
<dbReference type="EMBL" id="SLWS01000014">
    <property type="protein sequence ID" value="TCO49695.1"/>
    <property type="molecule type" value="Genomic_DNA"/>
</dbReference>
<feature type="transmembrane region" description="Helical" evidence="1">
    <location>
        <begin position="161"/>
        <end position="182"/>
    </location>
</feature>
<dbReference type="Pfam" id="PF02592">
    <property type="entry name" value="Vut_1"/>
    <property type="match status" value="1"/>
</dbReference>
<dbReference type="OrthoDB" id="9155154at2"/>
<keyword evidence="1" id="KW-1133">Transmembrane helix</keyword>
<reference evidence="2 3" key="1">
    <citation type="submission" date="2019-03" db="EMBL/GenBank/DDBJ databases">
        <title>Genomic Encyclopedia of Type Strains, Phase IV (KMG-IV): sequencing the most valuable type-strain genomes for metagenomic binning, comparative biology and taxonomic classification.</title>
        <authorList>
            <person name="Goeker M."/>
        </authorList>
    </citation>
    <scope>NUCLEOTIDE SEQUENCE [LARGE SCALE GENOMIC DNA]</scope>
    <source>
        <strain evidence="2 3">DSM 45934</strain>
    </source>
</reference>
<dbReference type="AlphaFoldDB" id="A0A4R2J302"/>
<organism evidence="2 3">
    <name type="scientific">Actinocrispum wychmicini</name>
    <dbReference type="NCBI Taxonomy" id="1213861"/>
    <lineage>
        <taxon>Bacteria</taxon>
        <taxon>Bacillati</taxon>
        <taxon>Actinomycetota</taxon>
        <taxon>Actinomycetes</taxon>
        <taxon>Pseudonocardiales</taxon>
        <taxon>Pseudonocardiaceae</taxon>
        <taxon>Actinocrispum</taxon>
    </lineage>
</organism>
<proteinExistence type="predicted"/>
<evidence type="ECO:0008006" key="4">
    <source>
        <dbReference type="Google" id="ProtNLM"/>
    </source>
</evidence>
<keyword evidence="3" id="KW-1185">Reference proteome</keyword>
<feature type="transmembrane region" description="Helical" evidence="1">
    <location>
        <begin position="51"/>
        <end position="68"/>
    </location>
</feature>
<accession>A0A4R2J302</accession>
<protein>
    <recommendedName>
        <fullName evidence="4">VUT family protein</fullName>
    </recommendedName>
</protein>
<feature type="transmembrane region" description="Helical" evidence="1">
    <location>
        <begin position="130"/>
        <end position="155"/>
    </location>
</feature>
<name>A0A4R2J302_9PSEU</name>